<dbReference type="InterPro" id="IPR000481">
    <property type="entry name" value="GPCR_Pheromne_B_alpha_rcpt"/>
</dbReference>
<keyword evidence="7 10" id="KW-0472">Membrane</keyword>
<reference evidence="11 12" key="1">
    <citation type="submission" date="2018-06" db="EMBL/GenBank/DDBJ databases">
        <title>A transcriptomic atlas of mushroom development highlights an independent origin of complex multicellularity.</title>
        <authorList>
            <consortium name="DOE Joint Genome Institute"/>
            <person name="Krizsan K."/>
            <person name="Almasi E."/>
            <person name="Merenyi Z."/>
            <person name="Sahu N."/>
            <person name="Viragh M."/>
            <person name="Koszo T."/>
            <person name="Mondo S."/>
            <person name="Kiss B."/>
            <person name="Balint B."/>
            <person name="Kues U."/>
            <person name="Barry K."/>
            <person name="Hegedus J.C."/>
            <person name="Henrissat B."/>
            <person name="Johnson J."/>
            <person name="Lipzen A."/>
            <person name="Ohm R."/>
            <person name="Nagy I."/>
            <person name="Pangilinan J."/>
            <person name="Yan J."/>
            <person name="Xiong Y."/>
            <person name="Grigoriev I.V."/>
            <person name="Hibbett D.S."/>
            <person name="Nagy L.G."/>
        </authorList>
    </citation>
    <scope>NUCLEOTIDE SEQUENCE [LARGE SCALE GENOMIC DNA]</scope>
    <source>
        <strain evidence="11 12">SZMC22713</strain>
    </source>
</reference>
<dbReference type="GO" id="GO:0004934">
    <property type="term" value="F:mating-type alpha-factor pheromone receptor activity"/>
    <property type="evidence" value="ECO:0007669"/>
    <property type="project" value="InterPro"/>
</dbReference>
<evidence type="ECO:0000256" key="8">
    <source>
        <dbReference type="ARBA" id="ARBA00023170"/>
    </source>
</evidence>
<feature type="transmembrane region" description="Helical" evidence="10">
    <location>
        <begin position="157"/>
        <end position="175"/>
    </location>
</feature>
<name>A0A4Y7PXF1_9AGAM</name>
<evidence type="ECO:0000256" key="4">
    <source>
        <dbReference type="ARBA" id="ARBA00022692"/>
    </source>
</evidence>
<dbReference type="PANTHER" id="PTHR28097">
    <property type="entry name" value="PHEROMONE A FACTOR RECEPTOR"/>
    <property type="match status" value="1"/>
</dbReference>
<sequence length="411" mass="47100">MELTYPLYPVVSFLCLILVLVPLPLHWQLRNAGTSMYIIWTATSCFILFVNSIIWHNNAIDKAPVWCDISGRILLGLGIGIPACALCIQRRLYLATQIVITNQKEKMKNFIQDLFITLGFPLLVMALVYIVQDHRYDIYEDFGCTTPIYNVWPAYPIYNIWPVAIGLVSLCYSVLNLRAFVKRRSELNEFLNSGIVGYNRHHDVRLMCLAGTDIAFTIPLSVWVLVSDIRSMKPYVSWEDLHHAFSVRTYPDIVWRNDGDLRFIVEVSRWIIILCALIFIVFFTFTEESRRKYCLAFDAVVKRLGWSHLNETKSPARKHRLGTLPPMFPSDRITDGTFMSTNTADVVDEMAERERMVAPRHLFDSISTMESSNPKVGPHIAPHSTINNAICTLPLPSKLERGRSDIMNTVH</sequence>
<evidence type="ECO:0000256" key="2">
    <source>
        <dbReference type="ARBA" id="ARBA00011085"/>
    </source>
</evidence>
<keyword evidence="12" id="KW-1185">Reference proteome</keyword>
<protein>
    <submittedName>
        <fullName evidence="11">STE3-domain-containing protein</fullName>
    </submittedName>
</protein>
<dbReference type="AlphaFoldDB" id="A0A4Y7PXF1"/>
<feature type="transmembrane region" description="Helical" evidence="10">
    <location>
        <begin position="37"/>
        <end position="57"/>
    </location>
</feature>
<evidence type="ECO:0000256" key="5">
    <source>
        <dbReference type="ARBA" id="ARBA00022989"/>
    </source>
</evidence>
<dbReference type="VEuPathDB" id="FungiDB:BD410DRAFT_432547"/>
<keyword evidence="5 10" id="KW-1133">Transmembrane helix</keyword>
<gene>
    <name evidence="11" type="ORF">BD410DRAFT_432547</name>
</gene>
<dbReference type="OrthoDB" id="2874149at2759"/>
<feature type="transmembrane region" description="Helical" evidence="10">
    <location>
        <begin position="110"/>
        <end position="131"/>
    </location>
</feature>
<feature type="transmembrane region" description="Helical" evidence="10">
    <location>
        <begin position="6"/>
        <end position="25"/>
    </location>
</feature>
<dbReference type="Pfam" id="PF02076">
    <property type="entry name" value="STE3"/>
    <property type="match status" value="1"/>
</dbReference>
<evidence type="ECO:0000256" key="3">
    <source>
        <dbReference type="ARBA" id="ARBA00022507"/>
    </source>
</evidence>
<dbReference type="EMBL" id="ML170195">
    <property type="protein sequence ID" value="TDL19572.1"/>
    <property type="molecule type" value="Genomic_DNA"/>
</dbReference>
<accession>A0A4Y7PXF1</accession>
<keyword evidence="4 10" id="KW-0812">Transmembrane</keyword>
<feature type="transmembrane region" description="Helical" evidence="10">
    <location>
        <begin position="206"/>
        <end position="226"/>
    </location>
</feature>
<keyword evidence="6" id="KW-0297">G-protein coupled receptor</keyword>
<keyword evidence="3" id="KW-0589">Pheromone response</keyword>
<dbReference type="PANTHER" id="PTHR28097:SF1">
    <property type="entry name" value="PHEROMONE A FACTOR RECEPTOR"/>
    <property type="match status" value="1"/>
</dbReference>
<organism evidence="11 12">
    <name type="scientific">Rickenella mellea</name>
    <dbReference type="NCBI Taxonomy" id="50990"/>
    <lineage>
        <taxon>Eukaryota</taxon>
        <taxon>Fungi</taxon>
        <taxon>Dikarya</taxon>
        <taxon>Basidiomycota</taxon>
        <taxon>Agaricomycotina</taxon>
        <taxon>Agaricomycetes</taxon>
        <taxon>Hymenochaetales</taxon>
        <taxon>Rickenellaceae</taxon>
        <taxon>Rickenella</taxon>
    </lineage>
</organism>
<dbReference type="STRING" id="50990.A0A4Y7PXF1"/>
<dbReference type="PRINTS" id="PR00899">
    <property type="entry name" value="GPCRSTE3"/>
</dbReference>
<proteinExistence type="inferred from homology"/>
<feature type="transmembrane region" description="Helical" evidence="10">
    <location>
        <begin position="69"/>
        <end position="89"/>
    </location>
</feature>
<dbReference type="CDD" id="cd14966">
    <property type="entry name" value="7tmD_STE3"/>
    <property type="match status" value="1"/>
</dbReference>
<keyword evidence="9" id="KW-0807">Transducer</keyword>
<dbReference type="PRINTS" id="PR00901">
    <property type="entry name" value="PHEROMONEBAR"/>
</dbReference>
<comment type="similarity">
    <text evidence="2">Belongs to the G-protein coupled receptor 4 family.</text>
</comment>
<dbReference type="GO" id="GO:0000750">
    <property type="term" value="P:pheromone-dependent signal transduction involved in conjugation with cellular fusion"/>
    <property type="evidence" value="ECO:0007669"/>
    <property type="project" value="TreeGrafter"/>
</dbReference>
<dbReference type="Proteomes" id="UP000294933">
    <property type="component" value="Unassembled WGS sequence"/>
</dbReference>
<comment type="subcellular location">
    <subcellularLocation>
        <location evidence="1">Membrane</location>
        <topology evidence="1">Multi-pass membrane protein</topology>
    </subcellularLocation>
</comment>
<feature type="transmembrane region" description="Helical" evidence="10">
    <location>
        <begin position="267"/>
        <end position="285"/>
    </location>
</feature>
<dbReference type="InterPro" id="IPR001499">
    <property type="entry name" value="GPCR_STE3"/>
</dbReference>
<evidence type="ECO:0000313" key="12">
    <source>
        <dbReference type="Proteomes" id="UP000294933"/>
    </source>
</evidence>
<evidence type="ECO:0000256" key="9">
    <source>
        <dbReference type="ARBA" id="ARBA00023224"/>
    </source>
</evidence>
<dbReference type="GO" id="GO:0005886">
    <property type="term" value="C:plasma membrane"/>
    <property type="evidence" value="ECO:0007669"/>
    <property type="project" value="TreeGrafter"/>
</dbReference>
<keyword evidence="8" id="KW-0675">Receptor</keyword>
<evidence type="ECO:0000256" key="6">
    <source>
        <dbReference type="ARBA" id="ARBA00023040"/>
    </source>
</evidence>
<evidence type="ECO:0000313" key="11">
    <source>
        <dbReference type="EMBL" id="TDL19572.1"/>
    </source>
</evidence>
<evidence type="ECO:0000256" key="10">
    <source>
        <dbReference type="SAM" id="Phobius"/>
    </source>
</evidence>
<evidence type="ECO:0000256" key="7">
    <source>
        <dbReference type="ARBA" id="ARBA00023136"/>
    </source>
</evidence>
<evidence type="ECO:0000256" key="1">
    <source>
        <dbReference type="ARBA" id="ARBA00004141"/>
    </source>
</evidence>